<evidence type="ECO:0000256" key="1">
    <source>
        <dbReference type="ARBA" id="ARBA00005380"/>
    </source>
</evidence>
<dbReference type="GO" id="GO:0005524">
    <property type="term" value="F:ATP binding"/>
    <property type="evidence" value="ECO:0007669"/>
    <property type="project" value="UniProtKB-KW"/>
</dbReference>
<keyword evidence="5 6" id="KW-0067">ATP-binding</keyword>
<feature type="domain" description="Carbohydrate kinase PfkB" evidence="7">
    <location>
        <begin position="23"/>
        <end position="286"/>
    </location>
</feature>
<evidence type="ECO:0000256" key="6">
    <source>
        <dbReference type="PIRNR" id="PIRNR000535"/>
    </source>
</evidence>
<keyword evidence="4 8" id="KW-0418">Kinase</keyword>
<dbReference type="AlphaFoldDB" id="A0A1S7FWD6"/>
<keyword evidence="9" id="KW-1185">Reference proteome</keyword>
<dbReference type="Proteomes" id="UP000223060">
    <property type="component" value="Chromosome"/>
</dbReference>
<dbReference type="UniPathway" id="UPA00704">
    <property type="reaction ID" value="UER00715"/>
</dbReference>
<evidence type="ECO:0000256" key="5">
    <source>
        <dbReference type="ARBA" id="ARBA00022840"/>
    </source>
</evidence>
<comment type="catalytic activity">
    <reaction evidence="6">
        <text>D-tagatofuranose 6-phosphate + ATP = D-tagatofuranose 1,6-bisphosphate + ADP + H(+)</text>
        <dbReference type="Rhea" id="RHEA:12420"/>
        <dbReference type="ChEBI" id="CHEBI:15378"/>
        <dbReference type="ChEBI" id="CHEBI:30616"/>
        <dbReference type="ChEBI" id="CHEBI:58694"/>
        <dbReference type="ChEBI" id="CHEBI:58695"/>
        <dbReference type="ChEBI" id="CHEBI:456216"/>
        <dbReference type="EC" id="2.7.1.144"/>
    </reaction>
</comment>
<organism evidence="8 9">
    <name type="scientific">Listeria weihenstephanensis</name>
    <dbReference type="NCBI Taxonomy" id="1006155"/>
    <lineage>
        <taxon>Bacteria</taxon>
        <taxon>Bacillati</taxon>
        <taxon>Bacillota</taxon>
        <taxon>Bacilli</taxon>
        <taxon>Bacillales</taxon>
        <taxon>Listeriaceae</taxon>
        <taxon>Listeria</taxon>
    </lineage>
</organism>
<keyword evidence="2 6" id="KW-0808">Transferase</keyword>
<dbReference type="KEGG" id="lwi:UE46_12405"/>
<dbReference type="GO" id="GO:0005829">
    <property type="term" value="C:cytosol"/>
    <property type="evidence" value="ECO:0007669"/>
    <property type="project" value="TreeGrafter"/>
</dbReference>
<comment type="pathway">
    <text evidence="6">Carbohydrate metabolism; D-tagatose 6-phosphate degradation; D-glyceraldehyde 3-phosphate and glycerone phosphate from D-tagatose 6-phosphate: step 1/2.</text>
</comment>
<evidence type="ECO:0000256" key="4">
    <source>
        <dbReference type="ARBA" id="ARBA00022777"/>
    </source>
</evidence>
<dbReference type="GO" id="GO:0044281">
    <property type="term" value="P:small molecule metabolic process"/>
    <property type="evidence" value="ECO:0007669"/>
    <property type="project" value="UniProtKB-ARBA"/>
</dbReference>
<dbReference type="Pfam" id="PF00294">
    <property type="entry name" value="PfkB"/>
    <property type="match status" value="1"/>
</dbReference>
<keyword evidence="6" id="KW-0423">Lactose metabolism</keyword>
<evidence type="ECO:0000256" key="3">
    <source>
        <dbReference type="ARBA" id="ARBA00022741"/>
    </source>
</evidence>
<evidence type="ECO:0000259" key="7">
    <source>
        <dbReference type="Pfam" id="PF00294"/>
    </source>
</evidence>
<dbReference type="EC" id="2.7.1.144" evidence="6"/>
<dbReference type="PANTHER" id="PTHR46566:SF1">
    <property type="entry name" value="1-PHOSPHOFRUCTOKINASE"/>
    <property type="match status" value="1"/>
</dbReference>
<evidence type="ECO:0000256" key="2">
    <source>
        <dbReference type="ARBA" id="ARBA00022679"/>
    </source>
</evidence>
<sequence>MIYTITLNPAIDQLLFVKNDIEKRQANRIIRSEWDCGGKGLHVSGVLSKFSIKNEALGIVGSQNRAALYSILSEKQIAHDFLVQDGARTRTSFVIISEESSGSIMMPEAGFPTSEANKIALLEQIRQKVTQEDIVVIAGSPPPNFTLADFGTLLKAVKATGCFVACDVSGAYLHVAVKIGVDFIKPNEHEIEEILVDKTKTLVENINLLAKNIRYLIVSLSGEGSYCAHQGRVYRIIAPQVLEKNDTGAGDCFVGAFIAGISDQLPLQEILKRATGCSASKVMHADSSTFSMVEAEILKEQVTIIEVEEM</sequence>
<dbReference type="GO" id="GO:0008443">
    <property type="term" value="F:phosphofructokinase activity"/>
    <property type="evidence" value="ECO:0007669"/>
    <property type="project" value="UniProtKB-ARBA"/>
</dbReference>
<dbReference type="GO" id="GO:0009024">
    <property type="term" value="F:tagatose-6-phosphate kinase activity"/>
    <property type="evidence" value="ECO:0007669"/>
    <property type="project" value="UniProtKB-EC"/>
</dbReference>
<dbReference type="InterPro" id="IPR017583">
    <property type="entry name" value="Tagatose/fructose_Pkinase"/>
</dbReference>
<gene>
    <name evidence="8" type="ORF">UE46_12405</name>
</gene>
<dbReference type="PANTHER" id="PTHR46566">
    <property type="entry name" value="1-PHOSPHOFRUCTOKINASE-RELATED"/>
    <property type="match status" value="1"/>
</dbReference>
<dbReference type="GO" id="GO:0005988">
    <property type="term" value="P:lactose metabolic process"/>
    <property type="evidence" value="ECO:0007669"/>
    <property type="project" value="UniProtKB-KW"/>
</dbReference>
<dbReference type="SUPFAM" id="SSF53613">
    <property type="entry name" value="Ribokinase-like"/>
    <property type="match status" value="1"/>
</dbReference>
<dbReference type="GO" id="GO:0016052">
    <property type="term" value="P:carbohydrate catabolic process"/>
    <property type="evidence" value="ECO:0007669"/>
    <property type="project" value="UniProtKB-ARBA"/>
</dbReference>
<proteinExistence type="inferred from homology"/>
<evidence type="ECO:0000313" key="8">
    <source>
        <dbReference type="EMBL" id="AQY51756.1"/>
    </source>
</evidence>
<dbReference type="InterPro" id="IPR011611">
    <property type="entry name" value="PfkB_dom"/>
</dbReference>
<protein>
    <recommendedName>
        <fullName evidence="6">Tagatose-6-phosphate kinase</fullName>
        <ecNumber evidence="6">2.7.1.144</ecNumber>
    </recommendedName>
</protein>
<dbReference type="PIRSF" id="PIRSF000535">
    <property type="entry name" value="1PFK/6PFK/LacC"/>
    <property type="match status" value="1"/>
</dbReference>
<accession>A0A1S7FWD6</accession>
<dbReference type="InterPro" id="IPR029056">
    <property type="entry name" value="Ribokinase-like"/>
</dbReference>
<dbReference type="EMBL" id="CP011102">
    <property type="protein sequence ID" value="AQY51756.1"/>
    <property type="molecule type" value="Genomic_DNA"/>
</dbReference>
<dbReference type="RefSeq" id="WP_036058775.1">
    <property type="nucleotide sequence ID" value="NZ_CP011102.1"/>
</dbReference>
<name>A0A1S7FWD6_9LIST</name>
<dbReference type="CDD" id="cd01164">
    <property type="entry name" value="FruK_PfkB_like"/>
    <property type="match status" value="1"/>
</dbReference>
<dbReference type="GO" id="GO:2001059">
    <property type="term" value="P:D-tagatose 6-phosphate catabolic process"/>
    <property type="evidence" value="ECO:0007669"/>
    <property type="project" value="UniProtKB-UniPathway"/>
</dbReference>
<dbReference type="Gene3D" id="3.40.1190.20">
    <property type="match status" value="1"/>
</dbReference>
<evidence type="ECO:0000313" key="9">
    <source>
        <dbReference type="Proteomes" id="UP000223060"/>
    </source>
</evidence>
<comment type="similarity">
    <text evidence="1">Belongs to the carbohydrate kinase pfkB family.</text>
</comment>
<dbReference type="FunFam" id="3.40.1190.20:FF:000001">
    <property type="entry name" value="Phosphofructokinase"/>
    <property type="match status" value="1"/>
</dbReference>
<keyword evidence="3 6" id="KW-0547">Nucleotide-binding</keyword>
<comment type="similarity">
    <text evidence="6">Belongs to the carbohydrate kinase PfkB family. LacC subfamily.</text>
</comment>
<reference evidence="9" key="1">
    <citation type="submission" date="2015-03" db="EMBL/GenBank/DDBJ databases">
        <authorList>
            <person name="Ferrari E."/>
            <person name="Walter M.C."/>
            <person name="Huptas C."/>
            <person name="Scherer S."/>
            <person name="Mueller-Herbst S."/>
        </authorList>
    </citation>
    <scope>NUCLEOTIDE SEQUENCE [LARGE SCALE GENOMIC DNA]</scope>
    <source>
        <strain evidence="9">LWP01</strain>
    </source>
</reference>